<organism evidence="1">
    <name type="scientific">uncultured prokaryote</name>
    <dbReference type="NCBI Taxonomy" id="198431"/>
    <lineage>
        <taxon>unclassified sequences</taxon>
        <taxon>environmental samples</taxon>
    </lineage>
</organism>
<name>A0A0H5Q6A1_9ZZZZ</name>
<reference evidence="1" key="2">
    <citation type="submission" date="2015-07" db="EMBL/GenBank/DDBJ databases">
        <title>Plasmids, circular viruses and viroids from rat gut.</title>
        <authorList>
            <person name="Jorgensen T.J."/>
            <person name="Hansen M.A."/>
            <person name="Xu Z."/>
            <person name="Tabak M.A."/>
            <person name="Sorensen S.J."/>
            <person name="Hansen L.H."/>
        </authorList>
    </citation>
    <scope>NUCLEOTIDE SEQUENCE</scope>
    <source>
        <strain evidence="1">RGFK1538</strain>
    </source>
</reference>
<dbReference type="EMBL" id="LN854072">
    <property type="protein sequence ID" value="CRY97418.1"/>
    <property type="molecule type" value="Genomic_DNA"/>
</dbReference>
<accession>A0A0H5Q6A1</accession>
<proteinExistence type="predicted"/>
<evidence type="ECO:0000313" key="1">
    <source>
        <dbReference type="EMBL" id="CRY97418.1"/>
    </source>
</evidence>
<reference evidence="1" key="1">
    <citation type="submission" date="2015-06" db="EMBL/GenBank/DDBJ databases">
        <authorList>
            <person name="Joergensen T."/>
        </authorList>
    </citation>
    <scope>NUCLEOTIDE SEQUENCE</scope>
    <source>
        <strain evidence="1">RGFK1538</strain>
    </source>
</reference>
<dbReference type="AlphaFoldDB" id="A0A0H5Q6A1"/>
<protein>
    <submittedName>
        <fullName evidence="1">Uncharacterized protein</fullName>
    </submittedName>
</protein>
<sequence length="185" mass="19371">MAGNFRFRTVFTGVAGTPWYSNIYFRQGGASVDDCGAALTTFWEAVDAVIFTGVDWAIESAVPILEDSTNEITSVTSWAGADGSGANAAEPLPYSNQAVILWNTGLYTGGRQLQGKCFVPGLTQTANDSGQLLAATQATIQTAALALVNDASSVLTVTSPTNLTSGIVNDTVVSRVIGVLRSRRD</sequence>